<dbReference type="EMBL" id="BK014969">
    <property type="protein sequence ID" value="DAD84936.1"/>
    <property type="molecule type" value="Genomic_DNA"/>
</dbReference>
<proteinExistence type="predicted"/>
<name>A0A8S5MS13_9CAUD</name>
<organism evidence="1">
    <name type="scientific">Siphoviridae sp. ctouo22</name>
    <dbReference type="NCBI Taxonomy" id="2826463"/>
    <lineage>
        <taxon>Viruses</taxon>
        <taxon>Duplodnaviria</taxon>
        <taxon>Heunggongvirae</taxon>
        <taxon>Uroviricota</taxon>
        <taxon>Caudoviricetes</taxon>
    </lineage>
</organism>
<sequence>MQISKKDLFEILNGNQELINQYKTKYFPKLKHTYTCKECGRKFETVNDRCRIFCSPKCVQKYHYKNSDKDYMKEYKKMYARMKSGKISCEDFQNHMIEYRNRPDGQRNN</sequence>
<evidence type="ECO:0000313" key="1">
    <source>
        <dbReference type="EMBL" id="DAD84936.1"/>
    </source>
</evidence>
<accession>A0A8S5MS13</accession>
<protein>
    <submittedName>
        <fullName evidence="1">DNA gyrase subunit A</fullName>
    </submittedName>
</protein>
<reference evidence="1" key="1">
    <citation type="journal article" date="2021" name="Proc. Natl. Acad. Sci. U.S.A.">
        <title>A Catalog of Tens of Thousands of Viruses from Human Metagenomes Reveals Hidden Associations with Chronic Diseases.</title>
        <authorList>
            <person name="Tisza M.J."/>
            <person name="Buck C.B."/>
        </authorList>
    </citation>
    <scope>NUCLEOTIDE SEQUENCE</scope>
    <source>
        <strain evidence="1">Ctouo22</strain>
    </source>
</reference>